<dbReference type="HOGENOM" id="CLU_3220678_0_0_6"/>
<sequence>MKIVEFLMGILDSIIEIGLKTTQSRIKPQYFQVIEIILRYIKSI</sequence>
<dbReference type="EMBL" id="ABXV02000017">
    <property type="protein sequence ID" value="EFB73098.1"/>
    <property type="molecule type" value="Genomic_DNA"/>
</dbReference>
<keyword evidence="2" id="KW-1185">Reference proteome</keyword>
<protein>
    <submittedName>
        <fullName evidence="1">Uncharacterized protein</fullName>
    </submittedName>
</protein>
<evidence type="ECO:0000313" key="1">
    <source>
        <dbReference type="EMBL" id="EFB73098.1"/>
    </source>
</evidence>
<proteinExistence type="predicted"/>
<name>D1P179_9GAMM</name>
<gene>
    <name evidence="1" type="ORF">PROVRUST_05897</name>
</gene>
<dbReference type="Proteomes" id="UP000005512">
    <property type="component" value="Unassembled WGS sequence"/>
</dbReference>
<comment type="caution">
    <text evidence="1">The sequence shown here is derived from an EMBL/GenBank/DDBJ whole genome shotgun (WGS) entry which is preliminary data.</text>
</comment>
<reference evidence="1" key="1">
    <citation type="submission" date="2009-12" db="EMBL/GenBank/DDBJ databases">
        <authorList>
            <person name="Weinstock G."/>
            <person name="Sodergren E."/>
            <person name="Clifton S."/>
            <person name="Fulton L."/>
            <person name="Fulton B."/>
            <person name="Courtney L."/>
            <person name="Fronick C."/>
            <person name="Harrison M."/>
            <person name="Strong C."/>
            <person name="Farmer C."/>
            <person name="Delahaunty K."/>
            <person name="Markovic C."/>
            <person name="Hall O."/>
            <person name="Minx P."/>
            <person name="Tomlinson C."/>
            <person name="Mitreva M."/>
            <person name="Nelson J."/>
            <person name="Hou S."/>
            <person name="Wollam A."/>
            <person name="Pepin K.H."/>
            <person name="Johnson M."/>
            <person name="Bhonagiri V."/>
            <person name="Nash W.E."/>
            <person name="Warren W."/>
            <person name="Chinwalla A."/>
            <person name="Mardis E.R."/>
            <person name="Wilson R.K."/>
        </authorList>
    </citation>
    <scope>NUCLEOTIDE SEQUENCE [LARGE SCALE GENOMIC DNA]</scope>
    <source>
        <strain evidence="1">DSM 4541</strain>
    </source>
</reference>
<accession>D1P179</accession>
<dbReference type="AlphaFoldDB" id="D1P179"/>
<evidence type="ECO:0000313" key="2">
    <source>
        <dbReference type="Proteomes" id="UP000005512"/>
    </source>
</evidence>
<organism evidence="1 2">
    <name type="scientific">Providencia rustigianii DSM 4541</name>
    <dbReference type="NCBI Taxonomy" id="500637"/>
    <lineage>
        <taxon>Bacteria</taxon>
        <taxon>Pseudomonadati</taxon>
        <taxon>Pseudomonadota</taxon>
        <taxon>Gammaproteobacteria</taxon>
        <taxon>Enterobacterales</taxon>
        <taxon>Morganellaceae</taxon>
        <taxon>Providencia</taxon>
    </lineage>
</organism>